<keyword evidence="7" id="KW-1185">Reference proteome</keyword>
<evidence type="ECO:0000259" key="5">
    <source>
        <dbReference type="Pfam" id="PF07992"/>
    </source>
</evidence>
<dbReference type="InterPro" id="IPR016156">
    <property type="entry name" value="FAD/NAD-linked_Rdtase_dimer_sf"/>
</dbReference>
<evidence type="ECO:0000256" key="1">
    <source>
        <dbReference type="ARBA" id="ARBA00001974"/>
    </source>
</evidence>
<dbReference type="Proteomes" id="UP000238217">
    <property type="component" value="Unassembled WGS sequence"/>
</dbReference>
<evidence type="ECO:0000256" key="2">
    <source>
        <dbReference type="ARBA" id="ARBA00022630"/>
    </source>
</evidence>
<protein>
    <submittedName>
        <fullName evidence="6">Pyridine nucleotide-disulfide oxidoreductase</fullName>
    </submittedName>
</protein>
<dbReference type="Pfam" id="PF02852">
    <property type="entry name" value="Pyr_redox_dim"/>
    <property type="match status" value="1"/>
</dbReference>
<dbReference type="InterPro" id="IPR004099">
    <property type="entry name" value="Pyr_nucl-diS_OxRdtase_dimer"/>
</dbReference>
<proteinExistence type="predicted"/>
<dbReference type="PRINTS" id="PR00368">
    <property type="entry name" value="FADPNR"/>
</dbReference>
<dbReference type="AlphaFoldDB" id="A0A2T0YAR6"/>
<dbReference type="InterPro" id="IPR036188">
    <property type="entry name" value="FAD/NAD-bd_sf"/>
</dbReference>
<feature type="domain" description="FAD/NAD(P)-binding" evidence="5">
    <location>
        <begin position="2"/>
        <end position="65"/>
    </location>
</feature>
<gene>
    <name evidence="6" type="ORF">BCL67_1306</name>
</gene>
<accession>A0A2T0YAR6</accession>
<dbReference type="Pfam" id="PF07992">
    <property type="entry name" value="Pyr_redox_2"/>
    <property type="match status" value="1"/>
</dbReference>
<keyword evidence="3" id="KW-0274">FAD</keyword>
<dbReference type="PANTHER" id="PTHR43014:SF2">
    <property type="entry name" value="MERCURIC REDUCTASE"/>
    <property type="match status" value="1"/>
</dbReference>
<evidence type="ECO:0000256" key="3">
    <source>
        <dbReference type="ARBA" id="ARBA00022827"/>
    </source>
</evidence>
<dbReference type="InterPro" id="IPR023753">
    <property type="entry name" value="FAD/NAD-binding_dom"/>
</dbReference>
<evidence type="ECO:0000259" key="4">
    <source>
        <dbReference type="Pfam" id="PF02852"/>
    </source>
</evidence>
<comment type="cofactor">
    <cofactor evidence="1">
        <name>FAD</name>
        <dbReference type="ChEBI" id="CHEBI:57692"/>
    </cofactor>
</comment>
<dbReference type="GO" id="GO:0050660">
    <property type="term" value="F:flavin adenine dinucleotide binding"/>
    <property type="evidence" value="ECO:0007669"/>
    <property type="project" value="TreeGrafter"/>
</dbReference>
<evidence type="ECO:0000313" key="6">
    <source>
        <dbReference type="EMBL" id="PRZ11797.1"/>
    </source>
</evidence>
<name>A0A2T0YAR6_9MICC</name>
<comment type="caution">
    <text evidence="6">The sequence shown here is derived from an EMBL/GenBank/DDBJ whole genome shotgun (WGS) entry which is preliminary data.</text>
</comment>
<dbReference type="SUPFAM" id="SSF55424">
    <property type="entry name" value="FAD/NAD-linked reductases, dimerisation (C-terminal) domain"/>
    <property type="match status" value="1"/>
</dbReference>
<dbReference type="SUPFAM" id="SSF51905">
    <property type="entry name" value="FAD/NAD(P)-binding domain"/>
    <property type="match status" value="1"/>
</dbReference>
<evidence type="ECO:0000313" key="7">
    <source>
        <dbReference type="Proteomes" id="UP000238217"/>
    </source>
</evidence>
<dbReference type="PANTHER" id="PTHR43014">
    <property type="entry name" value="MERCURIC REDUCTASE"/>
    <property type="match status" value="1"/>
</dbReference>
<organism evidence="6 7">
    <name type="scientific">Nesterenkonia sandarakina</name>
    <dbReference type="NCBI Taxonomy" id="272918"/>
    <lineage>
        <taxon>Bacteria</taxon>
        <taxon>Bacillati</taxon>
        <taxon>Actinomycetota</taxon>
        <taxon>Actinomycetes</taxon>
        <taxon>Micrococcales</taxon>
        <taxon>Micrococcaceae</taxon>
        <taxon>Nesterenkonia</taxon>
    </lineage>
</organism>
<feature type="domain" description="Pyridine nucleotide-disulphide oxidoreductase dimerisation" evidence="4">
    <location>
        <begin position="91"/>
        <end position="193"/>
    </location>
</feature>
<reference evidence="6 7" key="1">
    <citation type="submission" date="2018-03" db="EMBL/GenBank/DDBJ databases">
        <title>Comparative analysis of microorganisms from saline springs in Andes Mountain Range, Colombia.</title>
        <authorList>
            <person name="Rubin E."/>
        </authorList>
    </citation>
    <scope>NUCLEOTIDE SEQUENCE [LARGE SCALE GENOMIC DNA]</scope>
    <source>
        <strain evidence="6 7">CG 35</strain>
    </source>
</reference>
<dbReference type="GO" id="GO:0003955">
    <property type="term" value="F:NAD(P)H dehydrogenase (quinone) activity"/>
    <property type="evidence" value="ECO:0007669"/>
    <property type="project" value="TreeGrafter"/>
</dbReference>
<dbReference type="Gene3D" id="3.50.50.60">
    <property type="entry name" value="FAD/NAD(P)-binding domain"/>
    <property type="match status" value="2"/>
</dbReference>
<dbReference type="Gene3D" id="3.30.390.30">
    <property type="match status" value="1"/>
</dbReference>
<keyword evidence="2" id="KW-0285">Flavoprotein</keyword>
<dbReference type="EMBL" id="PVTY01000030">
    <property type="protein sequence ID" value="PRZ11797.1"/>
    <property type="molecule type" value="Genomic_DNA"/>
</dbReference>
<sequence>MGRRLEADVVLVATGRTPRTAGLGLEQLGVDCDAAGHIIVDTTMRSSDPTLFAAGDVTPHQKFTHLAGVHASTAASNAVLGLRRRVSATAPRITYTSPEVAAVGLTAATGTGMTTSTVSLEHTDRALAEDFTEGFARLVIGRRGRILGGTIVGPRAGESLGELTLAVAQKLTTRQLAAVTHAYPTFNDALWNAAITHASGGLDSPAVRTATSALAALVRRRRRGPESQPSSR</sequence>
<dbReference type="PRINTS" id="PR00411">
    <property type="entry name" value="PNDRDTASEI"/>
</dbReference>